<dbReference type="PROSITE" id="PS51318">
    <property type="entry name" value="TAT"/>
    <property type="match status" value="1"/>
</dbReference>
<dbReference type="CDD" id="cd00616">
    <property type="entry name" value="AHBA_syn"/>
    <property type="match status" value="1"/>
</dbReference>
<dbReference type="Gene3D" id="3.40.640.10">
    <property type="entry name" value="Type I PLP-dependent aspartate aminotransferase-like (Major domain)"/>
    <property type="match status" value="1"/>
</dbReference>
<dbReference type="RefSeq" id="WP_171741421.1">
    <property type="nucleotide sequence ID" value="NZ_CP053435.1"/>
</dbReference>
<reference evidence="3 4" key="1">
    <citation type="submission" date="2020-05" db="EMBL/GenBank/DDBJ databases">
        <title>Genome sequencing of Spirosoma sp. TS118.</title>
        <authorList>
            <person name="Lee J.-H."/>
            <person name="Jeong S."/>
            <person name="Zhao L."/>
            <person name="Jung J.-H."/>
            <person name="Kim M.-K."/>
            <person name="Lim S."/>
        </authorList>
    </citation>
    <scope>NUCLEOTIDE SEQUENCE [LARGE SCALE GENOMIC DNA]</scope>
    <source>
        <strain evidence="3 4">TS118</strain>
    </source>
</reference>
<dbReference type="Proteomes" id="UP000502756">
    <property type="component" value="Chromosome"/>
</dbReference>
<keyword evidence="2" id="KW-0663">Pyridoxal phosphate</keyword>
<dbReference type="InterPro" id="IPR015421">
    <property type="entry name" value="PyrdxlP-dep_Trfase_major"/>
</dbReference>
<organism evidence="3 4">
    <name type="scientific">Spirosoma taeanense</name>
    <dbReference type="NCBI Taxonomy" id="2735870"/>
    <lineage>
        <taxon>Bacteria</taxon>
        <taxon>Pseudomonadati</taxon>
        <taxon>Bacteroidota</taxon>
        <taxon>Cytophagia</taxon>
        <taxon>Cytophagales</taxon>
        <taxon>Cytophagaceae</taxon>
        <taxon>Spirosoma</taxon>
    </lineage>
</organism>
<evidence type="ECO:0000256" key="1">
    <source>
        <dbReference type="ARBA" id="ARBA00037999"/>
    </source>
</evidence>
<dbReference type="PANTHER" id="PTHR30244:SF34">
    <property type="entry name" value="DTDP-4-AMINO-4,6-DIDEOXYGALACTOSE TRANSAMINASE"/>
    <property type="match status" value="1"/>
</dbReference>
<dbReference type="InterPro" id="IPR000653">
    <property type="entry name" value="DegT/StrS_aminotransferase"/>
</dbReference>
<dbReference type="PANTHER" id="PTHR30244">
    <property type="entry name" value="TRANSAMINASE"/>
    <property type="match status" value="1"/>
</dbReference>
<dbReference type="GO" id="GO:0000271">
    <property type="term" value="P:polysaccharide biosynthetic process"/>
    <property type="evidence" value="ECO:0007669"/>
    <property type="project" value="TreeGrafter"/>
</dbReference>
<dbReference type="GO" id="GO:0030170">
    <property type="term" value="F:pyridoxal phosphate binding"/>
    <property type="evidence" value="ECO:0007669"/>
    <property type="project" value="TreeGrafter"/>
</dbReference>
<dbReference type="GO" id="GO:0008483">
    <property type="term" value="F:transaminase activity"/>
    <property type="evidence" value="ECO:0007669"/>
    <property type="project" value="UniProtKB-KW"/>
</dbReference>
<keyword evidence="3" id="KW-0032">Aminotransferase</keyword>
<gene>
    <name evidence="3" type="ORF">HNV11_20405</name>
</gene>
<dbReference type="Pfam" id="PF01041">
    <property type="entry name" value="DegT_DnrJ_EryC1"/>
    <property type="match status" value="1"/>
</dbReference>
<dbReference type="SUPFAM" id="SSF53383">
    <property type="entry name" value="PLP-dependent transferases"/>
    <property type="match status" value="1"/>
</dbReference>
<dbReference type="InterPro" id="IPR015424">
    <property type="entry name" value="PyrdxlP-dep_Trfase"/>
</dbReference>
<comment type="similarity">
    <text evidence="1 2">Belongs to the DegT/DnrJ/EryC1 family.</text>
</comment>
<dbReference type="EMBL" id="CP053435">
    <property type="protein sequence ID" value="QJW91572.1"/>
    <property type="molecule type" value="Genomic_DNA"/>
</dbReference>
<dbReference type="Gene3D" id="3.90.1150.10">
    <property type="entry name" value="Aspartate Aminotransferase, domain 1"/>
    <property type="match status" value="1"/>
</dbReference>
<keyword evidence="3" id="KW-0808">Transferase</keyword>
<sequence>MLNKNVSRREFIKQNSLTGLSAVITPSLLTNSLSSPAAPLPESLGPVLLTSSDKPALLGGAPIRLKGWTTWPIWNPETDEKQLLDVVRSGIWSRSAVTTEFEQKWAQALGAKRSLLVVNGTNALITALTQLDVRAGDEVLVPPYTFTATVAAVLATGAMPIFVDVDPETFQIDPAKIEAKITPRTKAILPVHILGLPADMNRILPIAQKHKLVVIEDACQAHLAEINHQKVGTFGHAGCFSFQNSKNLSIGEGGAIVSNDDSFMDRCFSYQNFGNPYNAGVGSVSVGSVMQGTKLRITDYQAAIGLAQLKRLDAQTTTRNENAAYLKAQIQAIPGIVPYKLYDDVTRAAFHLFPFRYQQEGFKGLSRDGFLKALRAEGIPCSSGYATLNNQPYLNDAFQSKNFRKAYPKEMLDFRGYVEQNQCPQNDKLCNQEAVWFTQNMLLGSKSDMADIAAAIEKVHKNADQLTKLSEK</sequence>
<accession>A0A6M5YEZ5</accession>
<dbReference type="InterPro" id="IPR006311">
    <property type="entry name" value="TAT_signal"/>
</dbReference>
<evidence type="ECO:0000256" key="2">
    <source>
        <dbReference type="RuleBase" id="RU004508"/>
    </source>
</evidence>
<dbReference type="KEGG" id="stae:HNV11_20405"/>
<keyword evidence="4" id="KW-1185">Reference proteome</keyword>
<evidence type="ECO:0000313" key="3">
    <source>
        <dbReference type="EMBL" id="QJW91572.1"/>
    </source>
</evidence>
<dbReference type="InterPro" id="IPR015422">
    <property type="entry name" value="PyrdxlP-dep_Trfase_small"/>
</dbReference>
<name>A0A6M5YEZ5_9BACT</name>
<dbReference type="AlphaFoldDB" id="A0A6M5YEZ5"/>
<proteinExistence type="inferred from homology"/>
<protein>
    <submittedName>
        <fullName evidence="3">DegT/DnrJ/EryC1/StrS family aminotransferase</fullName>
    </submittedName>
</protein>
<evidence type="ECO:0000313" key="4">
    <source>
        <dbReference type="Proteomes" id="UP000502756"/>
    </source>
</evidence>